<dbReference type="EMBL" id="AP022582">
    <property type="protein sequence ID" value="BBY02420.1"/>
    <property type="molecule type" value="Genomic_DNA"/>
</dbReference>
<dbReference type="SUPFAM" id="SSF56300">
    <property type="entry name" value="Metallo-dependent phosphatases"/>
    <property type="match status" value="1"/>
</dbReference>
<gene>
    <name evidence="3" type="ORF">MSEO_29190</name>
</gene>
<evidence type="ECO:0000256" key="1">
    <source>
        <dbReference type="ARBA" id="ARBA00005662"/>
    </source>
</evidence>
<dbReference type="CDD" id="cd07381">
    <property type="entry name" value="MPP_CapA"/>
    <property type="match status" value="1"/>
</dbReference>
<reference evidence="3 4" key="1">
    <citation type="journal article" date="2019" name="Emerg. Microbes Infect.">
        <title>Comprehensive subspecies identification of 175 nontuberculous mycobacteria species based on 7547 genomic profiles.</title>
        <authorList>
            <person name="Matsumoto Y."/>
            <person name="Kinjo T."/>
            <person name="Motooka D."/>
            <person name="Nabeya D."/>
            <person name="Jung N."/>
            <person name="Uechi K."/>
            <person name="Horii T."/>
            <person name="Iida T."/>
            <person name="Fujita J."/>
            <person name="Nakamura S."/>
        </authorList>
    </citation>
    <scope>NUCLEOTIDE SEQUENCE [LARGE SCALE GENOMIC DNA]</scope>
    <source>
        <strain evidence="3 4">JCM 16018</strain>
    </source>
</reference>
<dbReference type="SMART" id="SM00854">
    <property type="entry name" value="PGA_cap"/>
    <property type="match status" value="1"/>
</dbReference>
<dbReference type="InterPro" id="IPR019079">
    <property type="entry name" value="Capsule_synth_CapA"/>
</dbReference>
<evidence type="ECO:0000259" key="2">
    <source>
        <dbReference type="SMART" id="SM00854"/>
    </source>
</evidence>
<evidence type="ECO:0000313" key="4">
    <source>
        <dbReference type="Proteomes" id="UP000466632"/>
    </source>
</evidence>
<feature type="domain" description="Capsule synthesis protein CapA" evidence="2">
    <location>
        <begin position="101"/>
        <end position="383"/>
    </location>
</feature>
<evidence type="ECO:0000313" key="3">
    <source>
        <dbReference type="EMBL" id="BBY02420.1"/>
    </source>
</evidence>
<name>A0A7I7P1M4_9MYCO</name>
<organism evidence="3 4">
    <name type="scientific">Mycobacterium seoulense</name>
    <dbReference type="NCBI Taxonomy" id="386911"/>
    <lineage>
        <taxon>Bacteria</taxon>
        <taxon>Bacillati</taxon>
        <taxon>Actinomycetota</taxon>
        <taxon>Actinomycetes</taxon>
        <taxon>Mycobacteriales</taxon>
        <taxon>Mycobacteriaceae</taxon>
        <taxon>Mycobacterium</taxon>
    </lineage>
</organism>
<dbReference type="AlphaFoldDB" id="A0A7I7P1M4"/>
<dbReference type="Gene3D" id="3.60.21.10">
    <property type="match status" value="1"/>
</dbReference>
<dbReference type="InterPro" id="IPR029052">
    <property type="entry name" value="Metallo-depent_PP-like"/>
</dbReference>
<dbReference type="Pfam" id="PF09587">
    <property type="entry name" value="PGA_cap"/>
    <property type="match status" value="1"/>
</dbReference>
<keyword evidence="4" id="KW-1185">Reference proteome</keyword>
<sequence>MAAQGFQTLGQLSSGVDPIVEQSLIAAQRSKPLHQRSTPLAIAVRLCHPLSVSRAAGAPKGRKATAAGTKAPDRRFLRTPSVGVVETARPPGSSHDSGVVTVLLGGDVMLGRGVDQILPHPGDPELREHYLRDAGGYVRLAERANGPISRPVDWRWPWGEVLTLLDEAAPDVRLINLETTITARGEFAHGKAVCYRMHPDNLPALTALRPDVCALANNHILDFGRHGLADTVSALTGAGIRGVGAGADLPTARQPVVLDIPNKRRVTVGSVAMPSAGVPVSWAAHHDRPGVRLIRDASVRGVADEVAADVLADKRDGQIAIVSVHWGSNWGYALAESDVAFAHRLIDAGVDVVHGHSSHHPRPIEIYRGRPILYGCGDVIDDYEGIGGHEAYRADLRLLYLTRTDPATGELVSLQMIPLRVRRMRLERAPRDEAEWLRATIEQPSSRFGLRVVTRPDDLLEVELPGKALSAAPR</sequence>
<dbReference type="KEGG" id="mseo:MSEO_29190"/>
<protein>
    <submittedName>
        <fullName evidence="3">Putative polyglutamine synthesis accessory protein</fullName>
    </submittedName>
</protein>
<proteinExistence type="inferred from homology"/>
<dbReference type="PANTHER" id="PTHR33393">
    <property type="entry name" value="POLYGLUTAMINE SYNTHESIS ACCESSORY PROTEIN RV0574C-RELATED"/>
    <property type="match status" value="1"/>
</dbReference>
<dbReference type="Proteomes" id="UP000466632">
    <property type="component" value="Chromosome"/>
</dbReference>
<dbReference type="InterPro" id="IPR052169">
    <property type="entry name" value="CW_Biosynth-Accessory"/>
</dbReference>
<dbReference type="PANTHER" id="PTHR33393:SF11">
    <property type="entry name" value="POLYGLUTAMINE SYNTHESIS ACCESSORY PROTEIN RV0574C-RELATED"/>
    <property type="match status" value="1"/>
</dbReference>
<accession>A0A7I7P1M4</accession>
<comment type="similarity">
    <text evidence="1">Belongs to the CapA family.</text>
</comment>